<keyword evidence="2" id="KW-1185">Reference proteome</keyword>
<evidence type="ECO:0000313" key="1">
    <source>
        <dbReference type="EMBL" id="RRJ23537.1"/>
    </source>
</evidence>
<proteinExistence type="predicted"/>
<accession>A0A3P3QQS7</accession>
<protein>
    <submittedName>
        <fullName evidence="1">Uncharacterized protein</fullName>
    </submittedName>
</protein>
<evidence type="ECO:0000313" key="2">
    <source>
        <dbReference type="Proteomes" id="UP000276260"/>
    </source>
</evidence>
<gene>
    <name evidence="1" type="ORF">EIK76_05585</name>
</gene>
<comment type="caution">
    <text evidence="1">The sequence shown here is derived from an EMBL/GenBank/DDBJ whole genome shotgun (WGS) entry which is preliminary data.</text>
</comment>
<dbReference type="RefSeq" id="WP_046518215.1">
    <property type="nucleotide sequence ID" value="NZ_LAVS01000001.1"/>
</dbReference>
<dbReference type="Proteomes" id="UP000276260">
    <property type="component" value="Unassembled WGS sequence"/>
</dbReference>
<dbReference type="AlphaFoldDB" id="A0A3P3QQS7"/>
<dbReference type="EMBL" id="RRCF01000001">
    <property type="protein sequence ID" value="RRJ23537.1"/>
    <property type="molecule type" value="Genomic_DNA"/>
</dbReference>
<reference evidence="1 2" key="1">
    <citation type="submission" date="2018-11" db="EMBL/GenBank/DDBJ databases">
        <title>Draft genome analysis of Rheinheimera mesophila isolated from an industrial waste site.</title>
        <authorList>
            <person name="Yu Q."/>
            <person name="Qi Y."/>
            <person name="Zhang H."/>
            <person name="Lu Y."/>
            <person name="Pu J."/>
        </authorList>
    </citation>
    <scope>NUCLEOTIDE SEQUENCE [LARGE SCALE GENOMIC DNA]</scope>
    <source>
        <strain evidence="1 2">IITR13</strain>
    </source>
</reference>
<sequence length="78" mass="9179">MSIQHKLDIALQKLENYSLEELKNIIESFGYDLNESSHVINIKYDDIDMKIVNCFEHFLCVDYSYFSSNDESMLEYAA</sequence>
<name>A0A3P3QQS7_9GAMM</name>
<organism evidence="1 2">
    <name type="scientific">Rheinheimera mesophila</name>
    <dbReference type="NCBI Taxonomy" id="1547515"/>
    <lineage>
        <taxon>Bacteria</taxon>
        <taxon>Pseudomonadati</taxon>
        <taxon>Pseudomonadota</taxon>
        <taxon>Gammaproteobacteria</taxon>
        <taxon>Chromatiales</taxon>
        <taxon>Chromatiaceae</taxon>
        <taxon>Rheinheimera</taxon>
    </lineage>
</organism>